<dbReference type="PANTHER" id="PTHR34609">
    <property type="entry name" value="GEO08273P1-RELATED"/>
    <property type="match status" value="1"/>
</dbReference>
<protein>
    <recommendedName>
        <fullName evidence="4">Transmembrane protein</fullName>
    </recommendedName>
</protein>
<comment type="caution">
    <text evidence="2">The sequence shown here is derived from an EMBL/GenBank/DDBJ whole genome shotgun (WGS) entry which is preliminary data.</text>
</comment>
<evidence type="ECO:0000256" key="1">
    <source>
        <dbReference type="SAM" id="Phobius"/>
    </source>
</evidence>
<dbReference type="InterPro" id="IPR031720">
    <property type="entry name" value="DUF4728"/>
</dbReference>
<evidence type="ECO:0000313" key="3">
    <source>
        <dbReference type="Proteomes" id="UP000789390"/>
    </source>
</evidence>
<feature type="transmembrane region" description="Helical" evidence="1">
    <location>
        <begin position="262"/>
        <end position="286"/>
    </location>
</feature>
<keyword evidence="1" id="KW-1133">Transmembrane helix</keyword>
<feature type="transmembrane region" description="Helical" evidence="1">
    <location>
        <begin position="217"/>
        <end position="242"/>
    </location>
</feature>
<organism evidence="2 3">
    <name type="scientific">Daphnia galeata</name>
    <dbReference type="NCBI Taxonomy" id="27404"/>
    <lineage>
        <taxon>Eukaryota</taxon>
        <taxon>Metazoa</taxon>
        <taxon>Ecdysozoa</taxon>
        <taxon>Arthropoda</taxon>
        <taxon>Crustacea</taxon>
        <taxon>Branchiopoda</taxon>
        <taxon>Diplostraca</taxon>
        <taxon>Cladocera</taxon>
        <taxon>Anomopoda</taxon>
        <taxon>Daphniidae</taxon>
        <taxon>Daphnia</taxon>
    </lineage>
</organism>
<reference evidence="2" key="1">
    <citation type="submission" date="2021-11" db="EMBL/GenBank/DDBJ databases">
        <authorList>
            <person name="Schell T."/>
        </authorList>
    </citation>
    <scope>NUCLEOTIDE SEQUENCE</scope>
    <source>
        <strain evidence="2">M5</strain>
    </source>
</reference>
<feature type="transmembrane region" description="Helical" evidence="1">
    <location>
        <begin position="24"/>
        <end position="43"/>
    </location>
</feature>
<name>A0A8J2WS31_9CRUS</name>
<keyword evidence="1" id="KW-0812">Transmembrane</keyword>
<dbReference type="InterPro" id="IPR053077">
    <property type="entry name" value="MARVEL_domain_protein_3"/>
</dbReference>
<evidence type="ECO:0000313" key="2">
    <source>
        <dbReference type="EMBL" id="CAH0109360.1"/>
    </source>
</evidence>
<feature type="transmembrane region" description="Helical" evidence="1">
    <location>
        <begin position="119"/>
        <end position="140"/>
    </location>
</feature>
<dbReference type="EMBL" id="CAKKLH010000292">
    <property type="protein sequence ID" value="CAH0109360.1"/>
    <property type="molecule type" value="Genomic_DNA"/>
</dbReference>
<feature type="transmembrane region" description="Helical" evidence="1">
    <location>
        <begin position="49"/>
        <end position="72"/>
    </location>
</feature>
<proteinExistence type="predicted"/>
<gene>
    <name evidence="2" type="ORF">DGAL_LOCUS12837</name>
</gene>
<keyword evidence="3" id="KW-1185">Reference proteome</keyword>
<dbReference type="Pfam" id="PF15860">
    <property type="entry name" value="DUF4728"/>
    <property type="match status" value="3"/>
</dbReference>
<accession>A0A8J2WS31</accession>
<feature type="transmembrane region" description="Helical" evidence="1">
    <location>
        <begin position="152"/>
        <end position="173"/>
    </location>
</feature>
<sequence>MGVIVNKCCCGCSLQTGTKIIGSFHLVVGLISLITVVVITIIYRGIPVIVLIFTPVGIASFVIWIAVTIPVLIAASKNRRPGLLLPWLILNFLAILFGLGYGLYNSIATVLPFYVGSGIVQIISIILGCALGIYFWLVIYSYRQELKEQLPLLPGGKIGGILNVISNVLMMLSNSGGVFQFYGAIFALVCSSIMVVVSIPVLIAASKNRRPGLLLPWLILILIQLFLATGFFLFLFSAIVLPNDMISGIIGIVMMSLTFEDYYFSIAWIVGWVVSIAVTIPLLIAAHGNRRPKLLLPWLILNVIELILSIGSMLFLSIAVILPLDLFAGTIYIVIVFLGFALATYFWLVIFSYHQQLQEMERRPNSANEIPMLEANQQRIDANN</sequence>
<keyword evidence="1" id="KW-0472">Membrane</keyword>
<evidence type="ECO:0008006" key="4">
    <source>
        <dbReference type="Google" id="ProtNLM"/>
    </source>
</evidence>
<feature type="transmembrane region" description="Helical" evidence="1">
    <location>
        <begin position="84"/>
        <end position="104"/>
    </location>
</feature>
<dbReference type="Proteomes" id="UP000789390">
    <property type="component" value="Unassembled WGS sequence"/>
</dbReference>
<dbReference type="AlphaFoldDB" id="A0A8J2WS31"/>
<feature type="transmembrane region" description="Helical" evidence="1">
    <location>
        <begin position="298"/>
        <end position="324"/>
    </location>
</feature>
<feature type="transmembrane region" description="Helical" evidence="1">
    <location>
        <begin position="179"/>
        <end position="205"/>
    </location>
</feature>
<dbReference type="PANTHER" id="PTHR34609:SF17">
    <property type="entry name" value="GEO08273P1-RELATED"/>
    <property type="match status" value="1"/>
</dbReference>
<feature type="transmembrane region" description="Helical" evidence="1">
    <location>
        <begin position="330"/>
        <end position="353"/>
    </location>
</feature>